<evidence type="ECO:0000313" key="1">
    <source>
        <dbReference type="EMBL" id="KAI1722315.1"/>
    </source>
</evidence>
<sequence>MKVQRKGGKHAPHNIPFKFPQNPVQIDVDLATCLTISLKVMRECSVSDRNYHPNSRETLNSRPSRNWPFGDVYEPEIASISAASLKNNSMRVGIRVLNSTTGKSRSY</sequence>
<proteinExistence type="predicted"/>
<dbReference type="AlphaFoldDB" id="A0AAD4R4Q0"/>
<reference evidence="1" key="1">
    <citation type="submission" date="2022-01" db="EMBL/GenBank/DDBJ databases">
        <title>Genome Sequence Resource for Two Populations of Ditylenchus destructor, the Migratory Endoparasitic Phytonematode.</title>
        <authorList>
            <person name="Zhang H."/>
            <person name="Lin R."/>
            <person name="Xie B."/>
        </authorList>
    </citation>
    <scope>NUCLEOTIDE SEQUENCE</scope>
    <source>
        <strain evidence="1">BazhouSP</strain>
    </source>
</reference>
<evidence type="ECO:0000313" key="2">
    <source>
        <dbReference type="Proteomes" id="UP001201812"/>
    </source>
</evidence>
<name>A0AAD4R4Q0_9BILA</name>
<comment type="caution">
    <text evidence="1">The sequence shown here is derived from an EMBL/GenBank/DDBJ whole genome shotgun (WGS) entry which is preliminary data.</text>
</comment>
<accession>A0AAD4R4Q0</accession>
<protein>
    <submittedName>
        <fullName evidence="1">Uncharacterized protein</fullName>
    </submittedName>
</protein>
<organism evidence="1 2">
    <name type="scientific">Ditylenchus destructor</name>
    <dbReference type="NCBI Taxonomy" id="166010"/>
    <lineage>
        <taxon>Eukaryota</taxon>
        <taxon>Metazoa</taxon>
        <taxon>Ecdysozoa</taxon>
        <taxon>Nematoda</taxon>
        <taxon>Chromadorea</taxon>
        <taxon>Rhabditida</taxon>
        <taxon>Tylenchina</taxon>
        <taxon>Tylenchomorpha</taxon>
        <taxon>Sphaerularioidea</taxon>
        <taxon>Anguinidae</taxon>
        <taxon>Anguininae</taxon>
        <taxon>Ditylenchus</taxon>
    </lineage>
</organism>
<dbReference type="EMBL" id="JAKKPZ010000004">
    <property type="protein sequence ID" value="KAI1722315.1"/>
    <property type="molecule type" value="Genomic_DNA"/>
</dbReference>
<gene>
    <name evidence="1" type="ORF">DdX_04627</name>
</gene>
<keyword evidence="2" id="KW-1185">Reference proteome</keyword>
<dbReference type="Proteomes" id="UP001201812">
    <property type="component" value="Unassembled WGS sequence"/>
</dbReference>